<protein>
    <recommendedName>
        <fullName evidence="3">DNA-directed RNA polymerase subunit alpha</fullName>
        <ecNumber evidence="2">2.7.7.6</ecNumber>
    </recommendedName>
    <alternativeName>
        <fullName evidence="9">RNA polymerase subunit alpha</fullName>
    </alternativeName>
    <alternativeName>
        <fullName evidence="8">Transcriptase subunit alpha</fullName>
    </alternativeName>
</protein>
<dbReference type="SUPFAM" id="SSF56553">
    <property type="entry name" value="Insert subdomain of RNA polymerase alpha subunit"/>
    <property type="match status" value="1"/>
</dbReference>
<feature type="region of interest" description="Disordered" evidence="11">
    <location>
        <begin position="235"/>
        <end position="269"/>
    </location>
</feature>
<keyword evidence="5" id="KW-0808">Transferase</keyword>
<evidence type="ECO:0000256" key="5">
    <source>
        <dbReference type="ARBA" id="ARBA00022679"/>
    </source>
</evidence>
<dbReference type="SMART" id="SM00662">
    <property type="entry name" value="RPOLD"/>
    <property type="match status" value="1"/>
</dbReference>
<evidence type="ECO:0000313" key="13">
    <source>
        <dbReference type="EMBL" id="PIR93056.1"/>
    </source>
</evidence>
<accession>A0A2H0V1T7</accession>
<gene>
    <name evidence="13" type="primary">rpoA</name>
    <name evidence="13" type="ORF">COT99_02900</name>
</gene>
<dbReference type="Pfam" id="PF01000">
    <property type="entry name" value="RNA_pol_A_bac"/>
    <property type="match status" value="1"/>
</dbReference>
<dbReference type="SUPFAM" id="SSF55257">
    <property type="entry name" value="RBP11-like subunits of RNA polymerase"/>
    <property type="match status" value="1"/>
</dbReference>
<dbReference type="InterPro" id="IPR036643">
    <property type="entry name" value="RNApol_insert_sf"/>
</dbReference>
<evidence type="ECO:0000256" key="2">
    <source>
        <dbReference type="ARBA" id="ARBA00012418"/>
    </source>
</evidence>
<dbReference type="GO" id="GO:0006351">
    <property type="term" value="P:DNA-templated transcription"/>
    <property type="evidence" value="ECO:0007669"/>
    <property type="project" value="InterPro"/>
</dbReference>
<evidence type="ECO:0000256" key="6">
    <source>
        <dbReference type="ARBA" id="ARBA00022695"/>
    </source>
</evidence>
<dbReference type="Gene3D" id="2.170.120.12">
    <property type="entry name" value="DNA-directed RNA polymerase, insert domain"/>
    <property type="match status" value="1"/>
</dbReference>
<dbReference type="NCBIfam" id="TIGR02027">
    <property type="entry name" value="rpoA"/>
    <property type="match status" value="1"/>
</dbReference>
<dbReference type="Pfam" id="PF01193">
    <property type="entry name" value="RNA_pol_L"/>
    <property type="match status" value="1"/>
</dbReference>
<evidence type="ECO:0000256" key="7">
    <source>
        <dbReference type="ARBA" id="ARBA00023163"/>
    </source>
</evidence>
<evidence type="ECO:0000256" key="3">
    <source>
        <dbReference type="ARBA" id="ARBA00015972"/>
    </source>
</evidence>
<dbReference type="GO" id="GO:0003899">
    <property type="term" value="F:DNA-directed RNA polymerase activity"/>
    <property type="evidence" value="ECO:0007669"/>
    <property type="project" value="UniProtKB-EC"/>
</dbReference>
<dbReference type="CDD" id="cd06928">
    <property type="entry name" value="RNAP_alpha_NTD"/>
    <property type="match status" value="1"/>
</dbReference>
<dbReference type="Proteomes" id="UP000228626">
    <property type="component" value="Unassembled WGS sequence"/>
</dbReference>
<dbReference type="AlphaFoldDB" id="A0A2H0V1T7"/>
<dbReference type="InterPro" id="IPR011262">
    <property type="entry name" value="DNA-dir_RNA_pol_insert"/>
</dbReference>
<evidence type="ECO:0000256" key="11">
    <source>
        <dbReference type="SAM" id="MobiDB-lite"/>
    </source>
</evidence>
<dbReference type="GO" id="GO:0000428">
    <property type="term" value="C:DNA-directed RNA polymerase complex"/>
    <property type="evidence" value="ECO:0007669"/>
    <property type="project" value="UniProtKB-KW"/>
</dbReference>
<evidence type="ECO:0000313" key="14">
    <source>
        <dbReference type="Proteomes" id="UP000228626"/>
    </source>
</evidence>
<evidence type="ECO:0000256" key="8">
    <source>
        <dbReference type="ARBA" id="ARBA00032524"/>
    </source>
</evidence>
<feature type="compositionally biased region" description="Basic and acidic residues" evidence="11">
    <location>
        <begin position="260"/>
        <end position="269"/>
    </location>
</feature>
<evidence type="ECO:0000256" key="10">
    <source>
        <dbReference type="ARBA" id="ARBA00048552"/>
    </source>
</evidence>
<dbReference type="GO" id="GO:0005737">
    <property type="term" value="C:cytoplasm"/>
    <property type="evidence" value="ECO:0007669"/>
    <property type="project" value="UniProtKB-ARBA"/>
</dbReference>
<evidence type="ECO:0000256" key="4">
    <source>
        <dbReference type="ARBA" id="ARBA00022478"/>
    </source>
</evidence>
<evidence type="ECO:0000256" key="1">
    <source>
        <dbReference type="ARBA" id="ARBA00007123"/>
    </source>
</evidence>
<dbReference type="FunFam" id="2.170.120.12:FF:000001">
    <property type="entry name" value="DNA-directed RNA polymerase subunit alpha"/>
    <property type="match status" value="1"/>
</dbReference>
<dbReference type="InterPro" id="IPR011773">
    <property type="entry name" value="DNA-dir_RpoA"/>
</dbReference>
<evidence type="ECO:0000256" key="9">
    <source>
        <dbReference type="ARBA" id="ARBA00033070"/>
    </source>
</evidence>
<feature type="domain" description="DNA-directed RNA polymerase RpoA/D/Rpb3-type" evidence="12">
    <location>
        <begin position="20"/>
        <end position="230"/>
    </location>
</feature>
<proteinExistence type="inferred from homology"/>
<dbReference type="GO" id="GO:0046983">
    <property type="term" value="F:protein dimerization activity"/>
    <property type="evidence" value="ECO:0007669"/>
    <property type="project" value="InterPro"/>
</dbReference>
<comment type="catalytic activity">
    <reaction evidence="10">
        <text>RNA(n) + a ribonucleoside 5'-triphosphate = RNA(n+1) + diphosphate</text>
        <dbReference type="Rhea" id="RHEA:21248"/>
        <dbReference type="Rhea" id="RHEA-COMP:14527"/>
        <dbReference type="Rhea" id="RHEA-COMP:17342"/>
        <dbReference type="ChEBI" id="CHEBI:33019"/>
        <dbReference type="ChEBI" id="CHEBI:61557"/>
        <dbReference type="ChEBI" id="CHEBI:140395"/>
        <dbReference type="EC" id="2.7.7.6"/>
    </reaction>
</comment>
<evidence type="ECO:0000259" key="12">
    <source>
        <dbReference type="SMART" id="SM00662"/>
    </source>
</evidence>
<keyword evidence="6" id="KW-0548">Nucleotidyltransferase</keyword>
<comment type="similarity">
    <text evidence="1">Belongs to the RNA polymerase alpha chain family.</text>
</comment>
<sequence>MQKIALPQKVTFKKIGERDSGQIIIEPCYPGYGTTLGNSLRRALLSSLPGAAVVGVKIKGSNHEFSTLPNIKEDILEIILNLKNLRIKFFGEEGEVIKLELKAKGKKKVTAKDIAKNSKVEVINEDLHIAEITDAGGVFEIDIYATSGFGYLPIEGRNTPEKEVGYIEVDSIFCPIRAVKVNIENVRVGQMTNWERLIIDIKTDGSLTFQEALKQATYILVEQFSFILDKAKEEVGEKKEIKKKEKKEKKKEEKEEDDSKNEPEEKSQK</sequence>
<reference evidence="14" key="1">
    <citation type="submission" date="2017-09" db="EMBL/GenBank/DDBJ databases">
        <title>Depth-based differentiation of microbial function through sediment-hosted aquifers and enrichment of novel symbionts in the deep terrestrial subsurface.</title>
        <authorList>
            <person name="Probst A.J."/>
            <person name="Ladd B."/>
            <person name="Jarett J.K."/>
            <person name="Geller-Mcgrath D.E."/>
            <person name="Sieber C.M.K."/>
            <person name="Emerson J.B."/>
            <person name="Anantharaman K."/>
            <person name="Thomas B.C."/>
            <person name="Malmstrom R."/>
            <person name="Stieglmeier M."/>
            <person name="Klingl A."/>
            <person name="Woyke T."/>
            <person name="Ryan C.M."/>
            <person name="Banfield J.F."/>
        </authorList>
    </citation>
    <scope>NUCLEOTIDE SEQUENCE [LARGE SCALE GENOMIC DNA]</scope>
</reference>
<dbReference type="InterPro" id="IPR036603">
    <property type="entry name" value="RBP11-like"/>
</dbReference>
<comment type="caution">
    <text evidence="13">The sequence shown here is derived from an EMBL/GenBank/DDBJ whole genome shotgun (WGS) entry which is preliminary data.</text>
</comment>
<keyword evidence="7" id="KW-0804">Transcription</keyword>
<dbReference type="InterPro" id="IPR011263">
    <property type="entry name" value="DNA-dir_RNA_pol_RpoA/D/Rpb3"/>
</dbReference>
<organism evidence="13 14">
    <name type="scientific">Candidatus Falkowbacteria bacterium CG10_big_fil_rev_8_21_14_0_10_43_10</name>
    <dbReference type="NCBI Taxonomy" id="1974567"/>
    <lineage>
        <taxon>Bacteria</taxon>
        <taxon>Candidatus Falkowiibacteriota</taxon>
    </lineage>
</organism>
<dbReference type="GO" id="GO:0003677">
    <property type="term" value="F:DNA binding"/>
    <property type="evidence" value="ECO:0007669"/>
    <property type="project" value="InterPro"/>
</dbReference>
<dbReference type="EMBL" id="PFAR01000035">
    <property type="protein sequence ID" value="PIR93056.1"/>
    <property type="molecule type" value="Genomic_DNA"/>
</dbReference>
<keyword evidence="4 13" id="KW-0240">DNA-directed RNA polymerase</keyword>
<dbReference type="Gene3D" id="3.30.1360.10">
    <property type="entry name" value="RNA polymerase, RBP11-like subunit"/>
    <property type="match status" value="1"/>
</dbReference>
<name>A0A2H0V1T7_9BACT</name>
<dbReference type="EC" id="2.7.7.6" evidence="2"/>